<keyword evidence="2" id="KW-1185">Reference proteome</keyword>
<organism evidence="1 2">
    <name type="scientific">Oesophagostomum dentatum</name>
    <name type="common">Nodular worm</name>
    <dbReference type="NCBI Taxonomy" id="61180"/>
    <lineage>
        <taxon>Eukaryota</taxon>
        <taxon>Metazoa</taxon>
        <taxon>Ecdysozoa</taxon>
        <taxon>Nematoda</taxon>
        <taxon>Chromadorea</taxon>
        <taxon>Rhabditida</taxon>
        <taxon>Rhabditina</taxon>
        <taxon>Rhabditomorpha</taxon>
        <taxon>Strongyloidea</taxon>
        <taxon>Strongylidae</taxon>
        <taxon>Oesophagostomum</taxon>
    </lineage>
</organism>
<evidence type="ECO:0000313" key="2">
    <source>
        <dbReference type="Proteomes" id="UP000053660"/>
    </source>
</evidence>
<accession>A0A0B1S1M0</accession>
<name>A0A0B1S1M0_OESDE</name>
<reference evidence="1 2" key="1">
    <citation type="submission" date="2014-03" db="EMBL/GenBank/DDBJ databases">
        <title>Draft genome of the hookworm Oesophagostomum dentatum.</title>
        <authorList>
            <person name="Mitreva M."/>
        </authorList>
    </citation>
    <scope>NUCLEOTIDE SEQUENCE [LARGE SCALE GENOMIC DNA]</scope>
    <source>
        <strain evidence="1 2">OD-Hann</strain>
    </source>
</reference>
<dbReference type="AlphaFoldDB" id="A0A0B1S1M0"/>
<evidence type="ECO:0000313" key="1">
    <source>
        <dbReference type="EMBL" id="KHJ78834.1"/>
    </source>
</evidence>
<dbReference type="EMBL" id="KN608681">
    <property type="protein sequence ID" value="KHJ78834.1"/>
    <property type="molecule type" value="Genomic_DNA"/>
</dbReference>
<sequence length="29" mass="3384">MTISDKEASIMKKELKHKLTPQQQKVLDD</sequence>
<proteinExistence type="predicted"/>
<protein>
    <submittedName>
        <fullName evidence="1">Uncharacterized protein</fullName>
    </submittedName>
</protein>
<dbReference type="Proteomes" id="UP000053660">
    <property type="component" value="Unassembled WGS sequence"/>
</dbReference>
<gene>
    <name evidence="1" type="ORF">OESDEN_21540</name>
</gene>